<dbReference type="InterPro" id="IPR016181">
    <property type="entry name" value="Acyl_CoA_acyltransferase"/>
</dbReference>
<feature type="domain" description="N-acetyltransferase" evidence="1">
    <location>
        <begin position="10"/>
        <end position="165"/>
    </location>
</feature>
<dbReference type="InterPro" id="IPR051531">
    <property type="entry name" value="N-acetyltransferase"/>
</dbReference>
<keyword evidence="2" id="KW-0808">Transferase</keyword>
<dbReference type="PANTHER" id="PTHR43792">
    <property type="entry name" value="GNAT FAMILY, PUTATIVE (AFU_ORTHOLOGUE AFUA_3G00765)-RELATED-RELATED"/>
    <property type="match status" value="1"/>
</dbReference>
<dbReference type="SUPFAM" id="SSF55729">
    <property type="entry name" value="Acyl-CoA N-acyltransferases (Nat)"/>
    <property type="match status" value="1"/>
</dbReference>
<organism evidence="2 3">
    <name type="scientific">Pelagovum pacificum</name>
    <dbReference type="NCBI Taxonomy" id="2588711"/>
    <lineage>
        <taxon>Bacteria</taxon>
        <taxon>Pseudomonadati</taxon>
        <taxon>Pseudomonadota</taxon>
        <taxon>Alphaproteobacteria</taxon>
        <taxon>Rhodobacterales</taxon>
        <taxon>Paracoccaceae</taxon>
        <taxon>Pelagovum</taxon>
    </lineage>
</organism>
<reference evidence="2 3" key="1">
    <citation type="submission" date="2019-06" db="EMBL/GenBank/DDBJ databases">
        <title>Genome of new Rhodobacteraceae sp. SM1903.</title>
        <authorList>
            <person name="Ren X."/>
        </authorList>
    </citation>
    <scope>NUCLEOTIDE SEQUENCE [LARGE SCALE GENOMIC DNA]</scope>
    <source>
        <strain evidence="2 3">SM1903</strain>
    </source>
</reference>
<dbReference type="OrthoDB" id="6293260at2"/>
<dbReference type="Proteomes" id="UP000314011">
    <property type="component" value="Unassembled WGS sequence"/>
</dbReference>
<comment type="caution">
    <text evidence="2">The sequence shown here is derived from an EMBL/GenBank/DDBJ whole genome shotgun (WGS) entry which is preliminary data.</text>
</comment>
<dbReference type="PANTHER" id="PTHR43792:SF1">
    <property type="entry name" value="N-ACETYLTRANSFERASE DOMAIN-CONTAINING PROTEIN"/>
    <property type="match status" value="1"/>
</dbReference>
<proteinExistence type="predicted"/>
<dbReference type="InterPro" id="IPR000182">
    <property type="entry name" value="GNAT_dom"/>
</dbReference>
<dbReference type="PROSITE" id="PS51186">
    <property type="entry name" value="GNAT"/>
    <property type="match status" value="1"/>
</dbReference>
<evidence type="ECO:0000313" key="2">
    <source>
        <dbReference type="EMBL" id="TNY33430.1"/>
    </source>
</evidence>
<sequence>MIPVLTTERLTLRAPEAADFEGMYSILGDLRSQYMDGPMSRADAWNFFSREVAGWTLHGFGYWSITATESGDYLGSVGFGRHEWFPETEIGWCLTSAAEGRGIAREAASAALKWGTVQPQITSLVSYIDPPNSRSIRLAEALGAVRDDDAERPTASDLVYRHEVRP</sequence>
<name>A0A5C5GFY2_9RHOB</name>
<dbReference type="GO" id="GO:0016747">
    <property type="term" value="F:acyltransferase activity, transferring groups other than amino-acyl groups"/>
    <property type="evidence" value="ECO:0007669"/>
    <property type="project" value="InterPro"/>
</dbReference>
<dbReference type="AlphaFoldDB" id="A0A5C5GFY2"/>
<evidence type="ECO:0000259" key="1">
    <source>
        <dbReference type="PROSITE" id="PS51186"/>
    </source>
</evidence>
<dbReference type="RefSeq" id="WP_140194115.1">
    <property type="nucleotide sequence ID" value="NZ_CP065915.1"/>
</dbReference>
<gene>
    <name evidence="2" type="ORF">FHY64_09195</name>
</gene>
<dbReference type="EMBL" id="VFFF01000001">
    <property type="protein sequence ID" value="TNY33430.1"/>
    <property type="molecule type" value="Genomic_DNA"/>
</dbReference>
<evidence type="ECO:0000313" key="3">
    <source>
        <dbReference type="Proteomes" id="UP000314011"/>
    </source>
</evidence>
<protein>
    <submittedName>
        <fullName evidence="2">GNAT family N-acetyltransferase</fullName>
    </submittedName>
</protein>
<keyword evidence="3" id="KW-1185">Reference proteome</keyword>
<dbReference type="Pfam" id="PF13302">
    <property type="entry name" value="Acetyltransf_3"/>
    <property type="match status" value="1"/>
</dbReference>
<accession>A0A5C5GFY2</accession>
<dbReference type="Gene3D" id="3.40.630.30">
    <property type="match status" value="1"/>
</dbReference>